<feature type="domain" description="AB hydrolase-1" evidence="2">
    <location>
        <begin position="133"/>
        <end position="362"/>
    </location>
</feature>
<dbReference type="OMA" id="MMTTSWG"/>
<dbReference type="SUPFAM" id="SSF53474">
    <property type="entry name" value="alpha/beta-Hydrolases"/>
    <property type="match status" value="1"/>
</dbReference>
<dbReference type="OrthoDB" id="5954035at2759"/>
<dbReference type="Pfam" id="PF00561">
    <property type="entry name" value="Abhydrolase_1"/>
    <property type="match status" value="1"/>
</dbReference>
<dbReference type="GO" id="GO:0051792">
    <property type="term" value="P:medium-chain fatty acid biosynthetic process"/>
    <property type="evidence" value="ECO:0007669"/>
    <property type="project" value="TreeGrafter"/>
</dbReference>
<dbReference type="GO" id="GO:0047372">
    <property type="term" value="F:monoacylglycerol lipase activity"/>
    <property type="evidence" value="ECO:0007669"/>
    <property type="project" value="TreeGrafter"/>
</dbReference>
<gene>
    <name evidence="3" type="ORF">WOLCODRAFT_139983</name>
</gene>
<dbReference type="GO" id="GO:0051793">
    <property type="term" value="P:medium-chain fatty acid catabolic process"/>
    <property type="evidence" value="ECO:0007669"/>
    <property type="project" value="TreeGrafter"/>
</dbReference>
<dbReference type="PANTHER" id="PTHR10794:SF63">
    <property type="entry name" value="ALPHA_BETA HYDROLASE 1, ISOFORM A"/>
    <property type="match status" value="1"/>
</dbReference>
<protein>
    <submittedName>
        <fullName evidence="3">AB-hydrolase YheT</fullName>
    </submittedName>
</protein>
<evidence type="ECO:0000259" key="2">
    <source>
        <dbReference type="Pfam" id="PF00561"/>
    </source>
</evidence>
<dbReference type="Gene3D" id="3.40.50.1820">
    <property type="entry name" value="alpha/beta hydrolase"/>
    <property type="match status" value="1"/>
</dbReference>
<dbReference type="PANTHER" id="PTHR10794">
    <property type="entry name" value="ABHYDROLASE DOMAIN-CONTAINING PROTEIN"/>
    <property type="match status" value="1"/>
</dbReference>
<organism evidence="3 4">
    <name type="scientific">Wolfiporia cocos (strain MD-104)</name>
    <name type="common">Brown rot fungus</name>
    <dbReference type="NCBI Taxonomy" id="742152"/>
    <lineage>
        <taxon>Eukaryota</taxon>
        <taxon>Fungi</taxon>
        <taxon>Dikarya</taxon>
        <taxon>Basidiomycota</taxon>
        <taxon>Agaricomycotina</taxon>
        <taxon>Agaricomycetes</taxon>
        <taxon>Polyporales</taxon>
        <taxon>Phaeolaceae</taxon>
        <taxon>Wolfiporia</taxon>
    </lineage>
</organism>
<evidence type="ECO:0000313" key="4">
    <source>
        <dbReference type="Proteomes" id="UP000218811"/>
    </source>
</evidence>
<dbReference type="Proteomes" id="UP000218811">
    <property type="component" value="Unassembled WGS sequence"/>
</dbReference>
<name>A0A2H3J769_WOLCO</name>
<keyword evidence="3" id="KW-0378">Hydrolase</keyword>
<accession>A0A2H3J769</accession>
<dbReference type="GO" id="GO:0008126">
    <property type="term" value="F:acetylesterase activity"/>
    <property type="evidence" value="ECO:0007669"/>
    <property type="project" value="TreeGrafter"/>
</dbReference>
<dbReference type="InterPro" id="IPR050960">
    <property type="entry name" value="AB_hydrolase_4_sf"/>
</dbReference>
<dbReference type="STRING" id="742152.A0A2H3J769"/>
<proteinExistence type="inferred from homology"/>
<comment type="similarity">
    <text evidence="1">Belongs to the AB hydrolase superfamily. AB hydrolase 4 family.</text>
</comment>
<keyword evidence="4" id="KW-1185">Reference proteome</keyword>
<sequence length="459" mass="50061">MISFIVLGIVPAALAILLNLFFSRYFRPKLYFAESPVSVTVKDSPGSKKTKQESLRTFIETRCPSLLREFRPVWWLFSGHLQTGYSVVGDFTKVDKVEYERTSLRTVDGGTLGLDFTPPQSERKLSDDTPIAVVLHGLTGGSHESYVRAVLAPVCTPKEQGGLGYRAVVVNFRGCAGVPITSPQLYSAGHTEDIRVAVYYIRKKYPCAPLLGLGFSLGANVLVRYLSEEGENSRLSSACVLACPWDLLANSIALEGRWFHRKVYSSALGTNLQSVVKRHASALLKFPSHPVGQAVTPCLALQAPTMEAFDNTFNRIAGGSSPPFPFPSAQAYYVWASSHDRLSAVRVPLLALNTADDPIVQVLPVEAGGNGFVAFAVTRKGGHLGWFQAGKRRWFSKPVVEWLRAVGEDVVGNVRKGKALREVDGFIKEMGRDDIGCMELEVGRRVAGVEGQEGVLAGL</sequence>
<dbReference type="InterPro" id="IPR000073">
    <property type="entry name" value="AB_hydrolase_1"/>
</dbReference>
<dbReference type="AlphaFoldDB" id="A0A2H3J769"/>
<dbReference type="EMBL" id="KB467854">
    <property type="protein sequence ID" value="PCH35623.1"/>
    <property type="molecule type" value="Genomic_DNA"/>
</dbReference>
<evidence type="ECO:0000256" key="1">
    <source>
        <dbReference type="ARBA" id="ARBA00010884"/>
    </source>
</evidence>
<dbReference type="InterPro" id="IPR029058">
    <property type="entry name" value="AB_hydrolase_fold"/>
</dbReference>
<evidence type="ECO:0000313" key="3">
    <source>
        <dbReference type="EMBL" id="PCH35623.1"/>
    </source>
</evidence>
<reference evidence="3 4" key="1">
    <citation type="journal article" date="2012" name="Science">
        <title>The Paleozoic origin of enzymatic lignin decomposition reconstructed from 31 fungal genomes.</title>
        <authorList>
            <person name="Floudas D."/>
            <person name="Binder M."/>
            <person name="Riley R."/>
            <person name="Barry K."/>
            <person name="Blanchette R.A."/>
            <person name="Henrissat B."/>
            <person name="Martinez A.T."/>
            <person name="Otillar R."/>
            <person name="Spatafora J.W."/>
            <person name="Yadav J.S."/>
            <person name="Aerts A."/>
            <person name="Benoit I."/>
            <person name="Boyd A."/>
            <person name="Carlson A."/>
            <person name="Copeland A."/>
            <person name="Coutinho P.M."/>
            <person name="de Vries R.P."/>
            <person name="Ferreira P."/>
            <person name="Findley K."/>
            <person name="Foster B."/>
            <person name="Gaskell J."/>
            <person name="Glotzer D."/>
            <person name="Gorecki P."/>
            <person name="Heitman J."/>
            <person name="Hesse C."/>
            <person name="Hori C."/>
            <person name="Igarashi K."/>
            <person name="Jurgens J.A."/>
            <person name="Kallen N."/>
            <person name="Kersten P."/>
            <person name="Kohler A."/>
            <person name="Kuees U."/>
            <person name="Kumar T.K.A."/>
            <person name="Kuo A."/>
            <person name="LaButti K."/>
            <person name="Larrondo L.F."/>
            <person name="Lindquist E."/>
            <person name="Ling A."/>
            <person name="Lombard V."/>
            <person name="Lucas S."/>
            <person name="Lundell T."/>
            <person name="Martin R."/>
            <person name="McLaughlin D.J."/>
            <person name="Morgenstern I."/>
            <person name="Morin E."/>
            <person name="Murat C."/>
            <person name="Nagy L.G."/>
            <person name="Nolan M."/>
            <person name="Ohm R.A."/>
            <person name="Patyshakuliyeva A."/>
            <person name="Rokas A."/>
            <person name="Ruiz-Duenas F.J."/>
            <person name="Sabat G."/>
            <person name="Salamov A."/>
            <person name="Samejima M."/>
            <person name="Schmutz J."/>
            <person name="Slot J.C."/>
            <person name="St John F."/>
            <person name="Stenlid J."/>
            <person name="Sun H."/>
            <person name="Sun S."/>
            <person name="Syed K."/>
            <person name="Tsang A."/>
            <person name="Wiebenga A."/>
            <person name="Young D."/>
            <person name="Pisabarro A."/>
            <person name="Eastwood D.C."/>
            <person name="Martin F."/>
            <person name="Cullen D."/>
            <person name="Grigoriev I.V."/>
            <person name="Hibbett D.S."/>
        </authorList>
    </citation>
    <scope>NUCLEOTIDE SEQUENCE [LARGE SCALE GENOMIC DNA]</scope>
    <source>
        <strain evidence="3 4">MD-104</strain>
    </source>
</reference>